<dbReference type="EMBL" id="JAVRBK010000006">
    <property type="protein sequence ID" value="KAK5642275.1"/>
    <property type="molecule type" value="Genomic_DNA"/>
</dbReference>
<keyword evidence="1" id="KW-1133">Transmembrane helix</keyword>
<name>A0AAN7ZDP7_9COLE</name>
<organism evidence="2 3">
    <name type="scientific">Pyrocoelia pectoralis</name>
    <dbReference type="NCBI Taxonomy" id="417401"/>
    <lineage>
        <taxon>Eukaryota</taxon>
        <taxon>Metazoa</taxon>
        <taxon>Ecdysozoa</taxon>
        <taxon>Arthropoda</taxon>
        <taxon>Hexapoda</taxon>
        <taxon>Insecta</taxon>
        <taxon>Pterygota</taxon>
        <taxon>Neoptera</taxon>
        <taxon>Endopterygota</taxon>
        <taxon>Coleoptera</taxon>
        <taxon>Polyphaga</taxon>
        <taxon>Elateriformia</taxon>
        <taxon>Elateroidea</taxon>
        <taxon>Lampyridae</taxon>
        <taxon>Lampyrinae</taxon>
        <taxon>Pyrocoelia</taxon>
    </lineage>
</organism>
<feature type="transmembrane region" description="Helical" evidence="1">
    <location>
        <begin position="34"/>
        <end position="56"/>
    </location>
</feature>
<feature type="transmembrane region" description="Helical" evidence="1">
    <location>
        <begin position="94"/>
        <end position="111"/>
    </location>
</feature>
<keyword evidence="3" id="KW-1185">Reference proteome</keyword>
<accession>A0AAN7ZDP7</accession>
<evidence type="ECO:0000313" key="2">
    <source>
        <dbReference type="EMBL" id="KAK5642275.1"/>
    </source>
</evidence>
<evidence type="ECO:0000256" key="1">
    <source>
        <dbReference type="SAM" id="Phobius"/>
    </source>
</evidence>
<sequence>MIKVNYYSILSGSSSAAASFFGKLCGLPIFQGYFLVQVALFCLMLLCNGAVWTLYVKALQSTNSTLTATILSAAVNYFLSALLGYVVFEEVTSLLWWMGLSSVLIGVVLITNDQAT</sequence>
<dbReference type="SUPFAM" id="SSF103481">
    <property type="entry name" value="Multidrug resistance efflux transporter EmrE"/>
    <property type="match status" value="1"/>
</dbReference>
<feature type="transmembrane region" description="Helical" evidence="1">
    <location>
        <begin position="68"/>
        <end position="88"/>
    </location>
</feature>
<gene>
    <name evidence="2" type="ORF">RI129_008442</name>
</gene>
<proteinExistence type="predicted"/>
<dbReference type="Proteomes" id="UP001329430">
    <property type="component" value="Chromosome 6"/>
</dbReference>
<dbReference type="PANTHER" id="PTHR31965">
    <property type="entry name" value="TRANSMEMBRANE PROTEIN 42"/>
    <property type="match status" value="1"/>
</dbReference>
<dbReference type="PANTHER" id="PTHR31965:SF1">
    <property type="entry name" value="TRANSMEMBRANE PROTEIN 42"/>
    <property type="match status" value="1"/>
</dbReference>
<evidence type="ECO:0008006" key="4">
    <source>
        <dbReference type="Google" id="ProtNLM"/>
    </source>
</evidence>
<comment type="caution">
    <text evidence="2">The sequence shown here is derived from an EMBL/GenBank/DDBJ whole genome shotgun (WGS) entry which is preliminary data.</text>
</comment>
<dbReference type="InterPro" id="IPR039632">
    <property type="entry name" value="TMEM42"/>
</dbReference>
<dbReference type="Gene3D" id="1.10.3730.20">
    <property type="match status" value="1"/>
</dbReference>
<protein>
    <recommendedName>
        <fullName evidence="4">EamA domain-containing protein</fullName>
    </recommendedName>
</protein>
<evidence type="ECO:0000313" key="3">
    <source>
        <dbReference type="Proteomes" id="UP001329430"/>
    </source>
</evidence>
<dbReference type="InterPro" id="IPR037185">
    <property type="entry name" value="EmrE-like"/>
</dbReference>
<keyword evidence="1" id="KW-0812">Transmembrane</keyword>
<dbReference type="AlphaFoldDB" id="A0AAN7ZDP7"/>
<keyword evidence="1" id="KW-0472">Membrane</keyword>
<reference evidence="2 3" key="1">
    <citation type="journal article" date="2024" name="Insects">
        <title>An Improved Chromosome-Level Genome Assembly of the Firefly Pyrocoelia pectoralis.</title>
        <authorList>
            <person name="Fu X."/>
            <person name="Meyer-Rochow V.B."/>
            <person name="Ballantyne L."/>
            <person name="Zhu X."/>
        </authorList>
    </citation>
    <scope>NUCLEOTIDE SEQUENCE [LARGE SCALE GENOMIC DNA]</scope>
    <source>
        <tissue evidence="2">Whole body</tissue>
    </source>
</reference>